<dbReference type="EMBL" id="WELI01000005">
    <property type="protein sequence ID" value="KAB7729966.1"/>
    <property type="molecule type" value="Genomic_DNA"/>
</dbReference>
<feature type="compositionally biased region" description="Basic and acidic residues" evidence="1">
    <location>
        <begin position="70"/>
        <end position="86"/>
    </location>
</feature>
<evidence type="ECO:0000313" key="4">
    <source>
        <dbReference type="Proteomes" id="UP000488299"/>
    </source>
</evidence>
<feature type="compositionally biased region" description="Basic and acidic residues" evidence="1">
    <location>
        <begin position="192"/>
        <end position="214"/>
    </location>
</feature>
<evidence type="ECO:0000313" key="3">
    <source>
        <dbReference type="EMBL" id="KAB7729966.1"/>
    </source>
</evidence>
<organism evidence="3 4">
    <name type="scientific">Rudanella paleaurantiibacter</name>
    <dbReference type="NCBI Taxonomy" id="2614655"/>
    <lineage>
        <taxon>Bacteria</taxon>
        <taxon>Pseudomonadati</taxon>
        <taxon>Bacteroidota</taxon>
        <taxon>Cytophagia</taxon>
        <taxon>Cytophagales</taxon>
        <taxon>Cytophagaceae</taxon>
        <taxon>Rudanella</taxon>
    </lineage>
</organism>
<keyword evidence="2" id="KW-0472">Membrane</keyword>
<sequence length="310" mass="32944">MMRTAYENETEARTFAFAGAFAVTLLVLIILFVVTLSQTIPQPPPIQFVEVNFGTDAVGSGSIQTYNKPSDSKNAVDVKKAEDRPNPKVTTTNRVERTPVAPVPKVAETKVSKTVSEKPVIASKVESPVSVPEKAEPKRTEAPKPTPAPPRAEPAKKVETVDPNALYKRSSGGGGSNGTVGRASGTGGNNNGDDRSGVGDKGNPDGKIDAKEYYGKPGGSSTGVAFNVAGWSIGNKGIDKDASDESGKIVFRIRVDQRGDIVAVNVVETQVSPSITDFYRRQIQRLRPQPKSSVVPEISTGTVVINVRSR</sequence>
<feature type="compositionally biased region" description="Basic and acidic residues" evidence="1">
    <location>
        <begin position="133"/>
        <end position="142"/>
    </location>
</feature>
<accession>A0A7J5TXU7</accession>
<comment type="caution">
    <text evidence="3">The sequence shown here is derived from an EMBL/GenBank/DDBJ whole genome shotgun (WGS) entry which is preliminary data.</text>
</comment>
<keyword evidence="2" id="KW-0812">Transmembrane</keyword>
<feature type="compositionally biased region" description="Gly residues" evidence="1">
    <location>
        <begin position="171"/>
        <end position="190"/>
    </location>
</feature>
<gene>
    <name evidence="3" type="ORF">F5984_12320</name>
</gene>
<name>A0A7J5TXU7_9BACT</name>
<feature type="transmembrane region" description="Helical" evidence="2">
    <location>
        <begin position="12"/>
        <end position="36"/>
    </location>
</feature>
<proteinExistence type="predicted"/>
<evidence type="ECO:0000256" key="2">
    <source>
        <dbReference type="SAM" id="Phobius"/>
    </source>
</evidence>
<reference evidence="3 4" key="1">
    <citation type="submission" date="2019-10" db="EMBL/GenBank/DDBJ databases">
        <title>Rudanella paleaurantiibacter sp. nov., isolated from sludge.</title>
        <authorList>
            <person name="Xu S.Q."/>
        </authorList>
    </citation>
    <scope>NUCLEOTIDE SEQUENCE [LARGE SCALE GENOMIC DNA]</scope>
    <source>
        <strain evidence="3 4">HX-22-17</strain>
    </source>
</reference>
<feature type="region of interest" description="Disordered" evidence="1">
    <location>
        <begin position="123"/>
        <end position="214"/>
    </location>
</feature>
<keyword evidence="2" id="KW-1133">Transmembrane helix</keyword>
<evidence type="ECO:0000256" key="1">
    <source>
        <dbReference type="SAM" id="MobiDB-lite"/>
    </source>
</evidence>
<dbReference type="AlphaFoldDB" id="A0A7J5TXU7"/>
<feature type="region of interest" description="Disordered" evidence="1">
    <location>
        <begin position="62"/>
        <end position="104"/>
    </location>
</feature>
<evidence type="ECO:0008006" key="5">
    <source>
        <dbReference type="Google" id="ProtNLM"/>
    </source>
</evidence>
<keyword evidence="4" id="KW-1185">Reference proteome</keyword>
<dbReference type="Proteomes" id="UP000488299">
    <property type="component" value="Unassembled WGS sequence"/>
</dbReference>
<dbReference type="RefSeq" id="WP_152124583.1">
    <property type="nucleotide sequence ID" value="NZ_WELI01000005.1"/>
</dbReference>
<protein>
    <recommendedName>
        <fullName evidence="5">Energy transducer TonB</fullName>
    </recommendedName>
</protein>